<dbReference type="InterPro" id="IPR018062">
    <property type="entry name" value="HTH_AraC-typ_CS"/>
</dbReference>
<dbReference type="AlphaFoldDB" id="Q8GA53"/>
<dbReference type="EMBL" id="AJ488511">
    <property type="protein sequence ID" value="CAD33745.1"/>
    <property type="molecule type" value="Genomic_DNA"/>
</dbReference>
<dbReference type="SUPFAM" id="SSF46689">
    <property type="entry name" value="Homeodomain-like"/>
    <property type="match status" value="1"/>
</dbReference>
<dbReference type="InterPro" id="IPR020449">
    <property type="entry name" value="Tscrpt_reg_AraC-type_HTH"/>
</dbReference>
<dbReference type="SMART" id="SM00342">
    <property type="entry name" value="HTH_ARAC"/>
    <property type="match status" value="1"/>
</dbReference>
<dbReference type="PROSITE" id="PS00041">
    <property type="entry name" value="HTH_ARAC_FAMILY_1"/>
    <property type="match status" value="1"/>
</dbReference>
<dbReference type="GO" id="GO:0043565">
    <property type="term" value="F:sequence-specific DNA binding"/>
    <property type="evidence" value="ECO:0007669"/>
    <property type="project" value="InterPro"/>
</dbReference>
<dbReference type="PANTHER" id="PTHR43280">
    <property type="entry name" value="ARAC-FAMILY TRANSCRIPTIONAL REGULATOR"/>
    <property type="match status" value="1"/>
</dbReference>
<evidence type="ECO:0000259" key="4">
    <source>
        <dbReference type="PROSITE" id="PS01124"/>
    </source>
</evidence>
<evidence type="ECO:0000256" key="1">
    <source>
        <dbReference type="ARBA" id="ARBA00023015"/>
    </source>
</evidence>
<dbReference type="InterPro" id="IPR018060">
    <property type="entry name" value="HTH_AraC"/>
</dbReference>
<dbReference type="Pfam" id="PF12833">
    <property type="entry name" value="HTH_18"/>
    <property type="match status" value="1"/>
</dbReference>
<sequence length="290" mass="33769">MLFFIYGKNLSKSNVAIKKNTVTYFFRLISFIYNMIRLRTNKLAILYTGEHDILVTNLSDNTQIRCKRNSVVIVGRNVRISFMADQLYDRILRDTVFFDHTQIITLKKILSLAYGFSKINPLDFETDSPKIRKIISIEVNDRIKNSFYNIISEDSHHNRILSFIFFCKESSVMDAILPLIYFSAATTFCNRVIELIESNIAKKWTLRLLSEEFSISEIAIRKKLEAEGVIFRELILEIRMKKAMTLLIAGELSVSKIADKVGYNNISYFISHFRQFFGMTPKQLHLLLTK</sequence>
<keyword evidence="5" id="KW-0695">RNA-directed DNA polymerase</keyword>
<dbReference type="InterPro" id="IPR009057">
    <property type="entry name" value="Homeodomain-like_sf"/>
</dbReference>
<accession>Q8GA53</accession>
<name>Q8GA53_ECOLX</name>
<proteinExistence type="predicted"/>
<reference evidence="5" key="1">
    <citation type="journal article" date="2002" name="Infect. Immun.">
        <title>Genetic structure and distribution of four pathogenicity islands (PAI I(536) to PAI IV(536)) of uropathogenic Escherichia coli strain 536.</title>
        <authorList>
            <person name="Dobrindt U."/>
            <person name="Blum-Oehler G."/>
            <person name="Nagy G."/>
            <person name="Schneider G."/>
            <person name="Johann A."/>
            <person name="Gottschalk G."/>
            <person name="Hacker J."/>
        </authorList>
    </citation>
    <scope>NUCLEOTIDE SEQUENCE</scope>
    <source>
        <strain evidence="5">536</strain>
    </source>
</reference>
<evidence type="ECO:0000313" key="5">
    <source>
        <dbReference type="EMBL" id="CAD33745.1"/>
    </source>
</evidence>
<keyword evidence="3" id="KW-0804">Transcription</keyword>
<dbReference type="Gene3D" id="1.10.10.60">
    <property type="entry name" value="Homeodomain-like"/>
    <property type="match status" value="1"/>
</dbReference>
<organism evidence="5">
    <name type="scientific">Escherichia coli</name>
    <dbReference type="NCBI Taxonomy" id="562"/>
    <lineage>
        <taxon>Bacteria</taxon>
        <taxon>Pseudomonadati</taxon>
        <taxon>Pseudomonadota</taxon>
        <taxon>Gammaproteobacteria</taxon>
        <taxon>Enterobacterales</taxon>
        <taxon>Enterobacteriaceae</taxon>
        <taxon>Escherichia</taxon>
    </lineage>
</organism>
<dbReference type="PROSITE" id="PS01124">
    <property type="entry name" value="HTH_ARAC_FAMILY_2"/>
    <property type="match status" value="1"/>
</dbReference>
<dbReference type="PANTHER" id="PTHR43280:SF33">
    <property type="entry name" value="HTH-TYPE TRANSCRIPTIONAL REGULATOR APPY-RELATED"/>
    <property type="match status" value="1"/>
</dbReference>
<dbReference type="GO" id="GO:0003700">
    <property type="term" value="F:DNA-binding transcription factor activity"/>
    <property type="evidence" value="ECO:0007669"/>
    <property type="project" value="InterPro"/>
</dbReference>
<protein>
    <submittedName>
        <fullName evidence="5">Putative CS12 fimbrial-like upstream regulatory protein</fullName>
    </submittedName>
</protein>
<dbReference type="PRINTS" id="PR00032">
    <property type="entry name" value="HTHARAC"/>
</dbReference>
<feature type="domain" description="HTH araC/xylS-type" evidence="4">
    <location>
        <begin position="190"/>
        <end position="287"/>
    </location>
</feature>
<evidence type="ECO:0000256" key="3">
    <source>
        <dbReference type="ARBA" id="ARBA00023163"/>
    </source>
</evidence>
<keyword evidence="2" id="KW-0238">DNA-binding</keyword>
<keyword evidence="1" id="KW-0805">Transcription regulation</keyword>
<keyword evidence="5" id="KW-0808">Transferase</keyword>
<dbReference type="GO" id="GO:0003964">
    <property type="term" value="F:RNA-directed DNA polymerase activity"/>
    <property type="evidence" value="ECO:0007669"/>
    <property type="project" value="UniProtKB-KW"/>
</dbReference>
<evidence type="ECO:0000256" key="2">
    <source>
        <dbReference type="ARBA" id="ARBA00023125"/>
    </source>
</evidence>
<keyword evidence="5" id="KW-0548">Nucleotidyltransferase</keyword>